<dbReference type="Proteomes" id="UP000305654">
    <property type="component" value="Unassembled WGS sequence"/>
</dbReference>
<keyword evidence="1" id="KW-1133">Transmembrane helix</keyword>
<comment type="caution">
    <text evidence="2">The sequence shown here is derived from an EMBL/GenBank/DDBJ whole genome shotgun (WGS) entry which is preliminary data.</text>
</comment>
<reference evidence="2 3" key="1">
    <citation type="submission" date="2019-05" db="EMBL/GenBank/DDBJ databases">
        <authorList>
            <person name="Pankratov T."/>
            <person name="Grouzdev D."/>
        </authorList>
    </citation>
    <scope>NUCLEOTIDE SEQUENCE [LARGE SCALE GENOMIC DNA]</scope>
    <source>
        <strain evidence="2 3">KEBCLARHB70R</strain>
    </source>
</reference>
<feature type="transmembrane region" description="Helical" evidence="1">
    <location>
        <begin position="65"/>
        <end position="84"/>
    </location>
</feature>
<protein>
    <submittedName>
        <fullName evidence="2">Uncharacterized protein</fullName>
    </submittedName>
</protein>
<accession>A0A5R9JD01</accession>
<keyword evidence="3" id="KW-1185">Reference proteome</keyword>
<keyword evidence="1" id="KW-0812">Transmembrane</keyword>
<dbReference type="EMBL" id="VCDI01000001">
    <property type="protein sequence ID" value="TLU74643.1"/>
    <property type="molecule type" value="Genomic_DNA"/>
</dbReference>
<organism evidence="2 3">
    <name type="scientific">Lichenicoccus roseus</name>
    <dbReference type="NCBI Taxonomy" id="2683649"/>
    <lineage>
        <taxon>Bacteria</taxon>
        <taxon>Pseudomonadati</taxon>
        <taxon>Pseudomonadota</taxon>
        <taxon>Alphaproteobacteria</taxon>
        <taxon>Acetobacterales</taxon>
        <taxon>Acetobacteraceae</taxon>
        <taxon>Lichenicoccus</taxon>
    </lineage>
</organism>
<proteinExistence type="predicted"/>
<sequence>MNWLFAGGRILDVILVLVLCEGVLLTLLHRRLGWSGGVGKWAATLAAGFLLMLALRLALGGAAPVWLALCLLGSLCAHLADLRIRLSPDIRTRRAGS</sequence>
<feature type="transmembrane region" description="Helical" evidence="1">
    <location>
        <begin position="6"/>
        <end position="29"/>
    </location>
</feature>
<evidence type="ECO:0000313" key="3">
    <source>
        <dbReference type="Proteomes" id="UP000305654"/>
    </source>
</evidence>
<evidence type="ECO:0000313" key="2">
    <source>
        <dbReference type="EMBL" id="TLU74643.1"/>
    </source>
</evidence>
<evidence type="ECO:0000256" key="1">
    <source>
        <dbReference type="SAM" id="Phobius"/>
    </source>
</evidence>
<gene>
    <name evidence="2" type="ORF">FE263_02265</name>
</gene>
<feature type="transmembrane region" description="Helical" evidence="1">
    <location>
        <begin position="41"/>
        <end position="59"/>
    </location>
</feature>
<name>A0A5R9JD01_9PROT</name>
<dbReference type="AlphaFoldDB" id="A0A5R9JD01"/>
<keyword evidence="1" id="KW-0472">Membrane</keyword>